<dbReference type="EMBL" id="JBJUIK010000009">
    <property type="protein sequence ID" value="KAL3519134.1"/>
    <property type="molecule type" value="Genomic_DNA"/>
</dbReference>
<reference evidence="2 3" key="1">
    <citation type="submission" date="2024-11" db="EMBL/GenBank/DDBJ databases">
        <title>A near-complete genome assembly of Cinchona calisaya.</title>
        <authorList>
            <person name="Lian D.C."/>
            <person name="Zhao X.W."/>
            <person name="Wei L."/>
        </authorList>
    </citation>
    <scope>NUCLEOTIDE SEQUENCE [LARGE SCALE GENOMIC DNA]</scope>
    <source>
        <tissue evidence="2">Nenye</tissue>
    </source>
</reference>
<dbReference type="Proteomes" id="UP001630127">
    <property type="component" value="Unassembled WGS sequence"/>
</dbReference>
<comment type="caution">
    <text evidence="2">The sequence shown here is derived from an EMBL/GenBank/DDBJ whole genome shotgun (WGS) entry which is preliminary data.</text>
</comment>
<feature type="signal peptide" evidence="1">
    <location>
        <begin position="1"/>
        <end position="19"/>
    </location>
</feature>
<evidence type="ECO:0000256" key="1">
    <source>
        <dbReference type="SAM" id="SignalP"/>
    </source>
</evidence>
<gene>
    <name evidence="2" type="ORF">ACH5RR_021723</name>
</gene>
<evidence type="ECO:0000313" key="2">
    <source>
        <dbReference type="EMBL" id="KAL3519134.1"/>
    </source>
</evidence>
<dbReference type="AlphaFoldDB" id="A0ABD2ZI45"/>
<evidence type="ECO:0008006" key="4">
    <source>
        <dbReference type="Google" id="ProtNLM"/>
    </source>
</evidence>
<accession>A0ABD2ZI45</accession>
<proteinExistence type="predicted"/>
<keyword evidence="3" id="KW-1185">Reference proteome</keyword>
<organism evidence="2 3">
    <name type="scientific">Cinchona calisaya</name>
    <dbReference type="NCBI Taxonomy" id="153742"/>
    <lineage>
        <taxon>Eukaryota</taxon>
        <taxon>Viridiplantae</taxon>
        <taxon>Streptophyta</taxon>
        <taxon>Embryophyta</taxon>
        <taxon>Tracheophyta</taxon>
        <taxon>Spermatophyta</taxon>
        <taxon>Magnoliopsida</taxon>
        <taxon>eudicotyledons</taxon>
        <taxon>Gunneridae</taxon>
        <taxon>Pentapetalae</taxon>
        <taxon>asterids</taxon>
        <taxon>lamiids</taxon>
        <taxon>Gentianales</taxon>
        <taxon>Rubiaceae</taxon>
        <taxon>Cinchonoideae</taxon>
        <taxon>Cinchoneae</taxon>
        <taxon>Cinchona</taxon>
    </lineage>
</organism>
<evidence type="ECO:0000313" key="3">
    <source>
        <dbReference type="Proteomes" id="UP001630127"/>
    </source>
</evidence>
<keyword evidence="1" id="KW-0732">Signal</keyword>
<feature type="chain" id="PRO_5044757227" description="Glycine-rich protein" evidence="1">
    <location>
        <begin position="20"/>
        <end position="98"/>
    </location>
</feature>
<sequence length="98" mass="10620">MGGAARLGFAVMIFASVSGISVDPNIAKDLGDRAMWKGKGRKMVGRGMWTKGEGERGEGLGMKKKGKERICKGRGAAWEDGEEMDLWVKGELCGREDE</sequence>
<protein>
    <recommendedName>
        <fullName evidence="4">Glycine-rich protein</fullName>
    </recommendedName>
</protein>
<name>A0ABD2ZI45_9GENT</name>